<dbReference type="PROSITE" id="PS51192">
    <property type="entry name" value="HELICASE_ATP_BIND_1"/>
    <property type="match status" value="1"/>
</dbReference>
<evidence type="ECO:0000313" key="3">
    <source>
        <dbReference type="Proteomes" id="UP000070401"/>
    </source>
</evidence>
<dbReference type="GO" id="GO:0003676">
    <property type="term" value="F:nucleic acid binding"/>
    <property type="evidence" value="ECO:0007669"/>
    <property type="project" value="InterPro"/>
</dbReference>
<dbReference type="RefSeq" id="WP_060798688.1">
    <property type="nucleotide sequence ID" value="NZ_KQ956738.1"/>
</dbReference>
<evidence type="ECO:0000313" key="2">
    <source>
        <dbReference type="EMBL" id="KXA18686.1"/>
    </source>
</evidence>
<evidence type="ECO:0000259" key="1">
    <source>
        <dbReference type="PROSITE" id="PS51192"/>
    </source>
</evidence>
<dbReference type="EMBL" id="LRPY01000169">
    <property type="protein sequence ID" value="KXA18686.1"/>
    <property type="molecule type" value="Genomic_DNA"/>
</dbReference>
<dbReference type="GO" id="GO:0005524">
    <property type="term" value="F:ATP binding"/>
    <property type="evidence" value="ECO:0007669"/>
    <property type="project" value="InterPro"/>
</dbReference>
<dbReference type="InterPro" id="IPR011545">
    <property type="entry name" value="DEAD/DEAH_box_helicase_dom"/>
</dbReference>
<dbReference type="SMART" id="SM00487">
    <property type="entry name" value="DEXDc"/>
    <property type="match status" value="1"/>
</dbReference>
<dbReference type="AlphaFoldDB" id="A0A133NQW1"/>
<accession>A0A133NQW1</accession>
<dbReference type="Proteomes" id="UP000070401">
    <property type="component" value="Unassembled WGS sequence"/>
</dbReference>
<dbReference type="SUPFAM" id="SSF52540">
    <property type="entry name" value="P-loop containing nucleoside triphosphate hydrolases"/>
    <property type="match status" value="1"/>
</dbReference>
<name>A0A133NQW1_FUSNU</name>
<proteinExistence type="predicted"/>
<dbReference type="InterPro" id="IPR014001">
    <property type="entry name" value="Helicase_ATP-bd"/>
</dbReference>
<dbReference type="InterPro" id="IPR027417">
    <property type="entry name" value="P-loop_NTPase"/>
</dbReference>
<gene>
    <name evidence="2" type="ORF">HMPREF3221_01737</name>
</gene>
<comment type="caution">
    <text evidence="2">The sequence shown here is derived from an EMBL/GenBank/DDBJ whole genome shotgun (WGS) entry which is preliminary data.</text>
</comment>
<feature type="domain" description="Helicase ATP-binding" evidence="1">
    <location>
        <begin position="31"/>
        <end position="210"/>
    </location>
</feature>
<protein>
    <submittedName>
        <fullName evidence="2">Type III restriction enzyme, res subunit</fullName>
    </submittedName>
</protein>
<dbReference type="Pfam" id="PF00270">
    <property type="entry name" value="DEAD"/>
    <property type="match status" value="1"/>
</dbReference>
<reference evidence="3" key="1">
    <citation type="submission" date="2016-01" db="EMBL/GenBank/DDBJ databases">
        <authorList>
            <person name="Mitreva M."/>
            <person name="Pepin K.H."/>
            <person name="Mihindukulasuriya K.A."/>
            <person name="Fulton R."/>
            <person name="Fronick C."/>
            <person name="O'Laughlin M."/>
            <person name="Miner T."/>
            <person name="Herter B."/>
            <person name="Rosa B.A."/>
            <person name="Cordes M."/>
            <person name="Tomlinson C."/>
            <person name="Wollam A."/>
            <person name="Palsikar V.B."/>
            <person name="Mardis E.R."/>
            <person name="Wilson R.K."/>
        </authorList>
    </citation>
    <scope>NUCLEOTIDE SEQUENCE [LARGE SCALE GENOMIC DNA]</scope>
    <source>
        <strain evidence="3">MJR7757B</strain>
    </source>
</reference>
<dbReference type="PATRIC" id="fig|851.8.peg.1749"/>
<organism evidence="2 3">
    <name type="scientific">Fusobacterium nucleatum</name>
    <dbReference type="NCBI Taxonomy" id="851"/>
    <lineage>
        <taxon>Bacteria</taxon>
        <taxon>Fusobacteriati</taxon>
        <taxon>Fusobacteriota</taxon>
        <taxon>Fusobacteriia</taxon>
        <taxon>Fusobacteriales</taxon>
        <taxon>Fusobacteriaceae</taxon>
        <taxon>Fusobacterium</taxon>
    </lineage>
</organism>
<dbReference type="Gene3D" id="3.40.50.300">
    <property type="entry name" value="P-loop containing nucleotide triphosphate hydrolases"/>
    <property type="match status" value="2"/>
</dbReference>
<sequence length="649" mass="74165">MEDNIINVQYSQSGKSKKTNNKGMREMQARAYEKRKAQYLLIKAPPASGKSRALMFIALDKLRKQGLKKAIVAVPEKTIGASFKNTNLKDFGFEYNWEINPRYNLTTGGTDKSKVNTFIEFLKSNEDILICTHATLRFAYDKLGNDDEFNNCLLAIDEFHHVSADGTSILGEILKNIIRNTKAHIVAMTGSYFRGDTVAILEPIDEEKFDKVTYTYYEQLDGYEYLKSFGIGFNFYQGKYLSALGEVLDTNKKTIIHIPSVNSRESTKDKYNEVEEIYDLIGKYQYRDDKTGVDYIKRKEDGKILKVIDLVDDDINLRKLRVDYLSKLKSVDDLDIIIALGMAKEGFDWAWCEYALTIGYRGSLTEIVQIIGRCTRDSSNKTHAQFTNLIAQPDATQDETAYTVNTFLKAISASLLMEQVLTPDIKFKARLSPDDVSNSKALLFVKGLKEPSTEKSKKIIEQDLPDLRASILSDDDVLKAMTVQDSKLINKLLIPKVIKKVYPDLEDEEIEEIREHIVADNFIKSAEFETVQSDIAGTKEFIKAGNKFVEVEKLDINLIDSVNIFQKAYAMMSKKLDVPTFKIIQKIIDEKRMEITEEEALANADKIKDFYNEHAKLPDINSNDEYEKRLAHIFEYLKKQKARRENGNI</sequence>
<keyword evidence="3" id="KW-1185">Reference proteome</keyword>